<keyword evidence="4" id="KW-1185">Reference proteome</keyword>
<evidence type="ECO:0000256" key="1">
    <source>
        <dbReference type="ARBA" id="ARBA00006484"/>
    </source>
</evidence>
<dbReference type="NCBIfam" id="NF005559">
    <property type="entry name" value="PRK07231.1"/>
    <property type="match status" value="1"/>
</dbReference>
<dbReference type="PRINTS" id="PR00080">
    <property type="entry name" value="SDRFAMILY"/>
</dbReference>
<dbReference type="SUPFAM" id="SSF51735">
    <property type="entry name" value="NAD(P)-binding Rossmann-fold domains"/>
    <property type="match status" value="1"/>
</dbReference>
<dbReference type="PANTHER" id="PTHR24321">
    <property type="entry name" value="DEHYDROGENASES, SHORT CHAIN"/>
    <property type="match status" value="1"/>
</dbReference>
<accession>A0AB35WKM9</accession>
<dbReference type="Pfam" id="PF13561">
    <property type="entry name" value="adh_short_C2"/>
    <property type="match status" value="1"/>
</dbReference>
<dbReference type="Gene3D" id="3.40.50.720">
    <property type="entry name" value="NAD(P)-binding Rossmann-like Domain"/>
    <property type="match status" value="1"/>
</dbReference>
<evidence type="ECO:0000313" key="4">
    <source>
        <dbReference type="Proteomes" id="UP001307839"/>
    </source>
</evidence>
<dbReference type="FunFam" id="3.40.50.720:FF:000084">
    <property type="entry name" value="Short-chain dehydrogenase reductase"/>
    <property type="match status" value="1"/>
</dbReference>
<evidence type="ECO:0000256" key="2">
    <source>
        <dbReference type="ARBA" id="ARBA00023002"/>
    </source>
</evidence>
<dbReference type="InterPro" id="IPR002347">
    <property type="entry name" value="SDR_fam"/>
</dbReference>
<organism evidence="3 4">
    <name type="scientific">Pseudomonas auratipiscis</name>
    <dbReference type="NCBI Taxonomy" id="3115853"/>
    <lineage>
        <taxon>Bacteria</taxon>
        <taxon>Pseudomonadati</taxon>
        <taxon>Pseudomonadota</taxon>
        <taxon>Gammaproteobacteria</taxon>
        <taxon>Pseudomonadales</taxon>
        <taxon>Pseudomonadaceae</taxon>
        <taxon>Pseudomonas</taxon>
    </lineage>
</organism>
<evidence type="ECO:0000313" key="3">
    <source>
        <dbReference type="EMBL" id="MEE1864791.1"/>
    </source>
</evidence>
<keyword evidence="2" id="KW-0560">Oxidoreductase</keyword>
<dbReference type="InterPro" id="IPR036291">
    <property type="entry name" value="NAD(P)-bd_dom_sf"/>
</dbReference>
<gene>
    <name evidence="3" type="ORF">V0R53_00130</name>
</gene>
<dbReference type="GO" id="GO:0016491">
    <property type="term" value="F:oxidoreductase activity"/>
    <property type="evidence" value="ECO:0007669"/>
    <property type="project" value="UniProtKB-KW"/>
</dbReference>
<dbReference type="RefSeq" id="WP_330078468.1">
    <property type="nucleotide sequence ID" value="NZ_JAZDCU010000001.1"/>
</dbReference>
<dbReference type="Proteomes" id="UP001307839">
    <property type="component" value="Unassembled WGS sequence"/>
</dbReference>
<protein>
    <submittedName>
        <fullName evidence="3">SDR family NAD(P)-dependent oxidoreductase</fullName>
    </submittedName>
</protein>
<dbReference type="EMBL" id="JAZDQP010000001">
    <property type="protein sequence ID" value="MEE1864791.1"/>
    <property type="molecule type" value="Genomic_DNA"/>
</dbReference>
<comment type="similarity">
    <text evidence="1">Belongs to the short-chain dehydrogenases/reductases (SDR) family.</text>
</comment>
<sequence length="247" mass="25426">MKLLNKVAFVTGAGQGMGQAMVRRFIAEGAKVVAVDLNQAALLDSLADLTDLDDRVLALACNVADAASVADAMGQVEARFGGLDILVNNAGVGAFDSFLETPDESWARVIGVNLGGTFLCCREGAKLMVKGARKGVIINLSSTAALTGEGPSHYCASKAGVMGLTRSIARELAPSGIRVNSLVPGPTNTPMMAGVAEEHMQAMLKNVPLGRLCETEEIAGVAVFLAGDDASFITGQNIAVNGGMAFI</sequence>
<dbReference type="PANTHER" id="PTHR24321:SF8">
    <property type="entry name" value="ESTRADIOL 17-BETA-DEHYDROGENASE 8-RELATED"/>
    <property type="match status" value="1"/>
</dbReference>
<reference evidence="3 4" key="1">
    <citation type="submission" date="2024-01" db="EMBL/GenBank/DDBJ databases">
        <title>Unpublished Manusciprt.</title>
        <authorList>
            <person name="Duman M."/>
            <person name="Valdes E.G."/>
            <person name="Ajmi N."/>
            <person name="Altun S."/>
            <person name="Saticioglu I.B."/>
        </authorList>
    </citation>
    <scope>NUCLEOTIDE SEQUENCE [LARGE SCALE GENOMIC DNA]</scope>
    <source>
        <strain evidence="3 4">120P</strain>
    </source>
</reference>
<dbReference type="AlphaFoldDB" id="A0AB35WKM9"/>
<name>A0AB35WKM9_9PSED</name>
<proteinExistence type="inferred from homology"/>
<dbReference type="PRINTS" id="PR00081">
    <property type="entry name" value="GDHRDH"/>
</dbReference>
<comment type="caution">
    <text evidence="3">The sequence shown here is derived from an EMBL/GenBank/DDBJ whole genome shotgun (WGS) entry which is preliminary data.</text>
</comment>